<proteinExistence type="predicted"/>
<evidence type="ECO:0000313" key="2">
    <source>
        <dbReference type="Proteomes" id="UP000014011"/>
    </source>
</evidence>
<accession>N6VLH2</accession>
<comment type="caution">
    <text evidence="1">The sequence shown here is derived from an EMBL/GenBank/DDBJ whole genome shotgun (WGS) entry which is preliminary data.</text>
</comment>
<gene>
    <name evidence="1" type="ORF">BVtw_15060</name>
</gene>
<organism evidence="1 2">
    <name type="scientific">Bartonella vinsonii subsp. berkhoffii str. Tweed</name>
    <dbReference type="NCBI Taxonomy" id="1094502"/>
    <lineage>
        <taxon>Bacteria</taxon>
        <taxon>Pseudomonadati</taxon>
        <taxon>Pseudomonadota</taxon>
        <taxon>Alphaproteobacteria</taxon>
        <taxon>Hyphomicrobiales</taxon>
        <taxon>Bartonellaceae</taxon>
        <taxon>Bartonella</taxon>
    </lineage>
</organism>
<dbReference type="AlphaFoldDB" id="N6VLH2"/>
<sequence>MKKKYKLFDKINLIYLRWFSNFLFDKIMSLCLLSNQVPQKHLKSIADGLPKQSLLRTLKALTHYMLHAYNGLVGCGYVIKYPRGKNIATDYRPCF</sequence>
<evidence type="ECO:0000313" key="1">
    <source>
        <dbReference type="EMBL" id="ENN94016.1"/>
    </source>
</evidence>
<dbReference type="Proteomes" id="UP000014011">
    <property type="component" value="Unassembled WGS sequence"/>
</dbReference>
<dbReference type="EMBL" id="AGWD01000022">
    <property type="protein sequence ID" value="ENN94016.1"/>
    <property type="molecule type" value="Genomic_DNA"/>
</dbReference>
<protein>
    <submittedName>
        <fullName evidence="1">Uncharacterized protein</fullName>
    </submittedName>
</protein>
<reference evidence="1 2" key="1">
    <citation type="journal article" date="2013" name="PLoS Genet.">
        <title>A gene transfer agent and a dynamic repertoire of secretion systems hold the keys to the explosive radiation of the emerging pathogen Bartonella.</title>
        <authorList>
            <person name="Guy L."/>
            <person name="Nystedt B."/>
            <person name="Toft C."/>
            <person name="Zaremba-Niedzwiedzka K."/>
            <person name="Berglund E.C."/>
            <person name="Granberg F."/>
            <person name="Naslund K."/>
            <person name="Eriksson A.S."/>
            <person name="Andersson S.G."/>
        </authorList>
    </citation>
    <scope>NUCLEOTIDE SEQUENCE [LARGE SCALE GENOMIC DNA]</scope>
    <source>
        <strain evidence="1">Tweed</strain>
    </source>
</reference>
<dbReference type="HOGENOM" id="CLU_179808_0_0_5"/>
<name>N6VLH2_BARVB</name>